<dbReference type="Proteomes" id="UP001341135">
    <property type="component" value="Chromosome"/>
</dbReference>
<name>A0ABM8IU45_9CREN</name>
<sequence length="72" mass="8261">MYLELKVTSINLVEDLETGQPQFIGIYIEDCGWDEWKILSRTVKKQLVSEGFDDVAGRVALVCKQALRTRRS</sequence>
<evidence type="ECO:0000313" key="1">
    <source>
        <dbReference type="EMBL" id="BES81074.1"/>
    </source>
</evidence>
<dbReference type="EMBL" id="AP028907">
    <property type="protein sequence ID" value="BES81074.1"/>
    <property type="molecule type" value="Genomic_DNA"/>
</dbReference>
<reference evidence="1 2" key="1">
    <citation type="submission" date="2023-09" db="EMBL/GenBank/DDBJ databases">
        <title>Pyrofollis japonicus gen. nov. sp. nov., a novel member of the family Pyrodictiaceae isolated from the Iheya North hydrothermal field.</title>
        <authorList>
            <person name="Miyazaki U."/>
            <person name="Sanari M."/>
            <person name="Tame A."/>
            <person name="Kitajima M."/>
            <person name="Okamoto A."/>
            <person name="Sawayama S."/>
            <person name="Miyazaki J."/>
            <person name="Takai K."/>
            <person name="Nakagawa S."/>
        </authorList>
    </citation>
    <scope>NUCLEOTIDE SEQUENCE [LARGE SCALE GENOMIC DNA]</scope>
    <source>
        <strain evidence="1 2">AV2</strain>
    </source>
</reference>
<organism evidence="1 2">
    <name type="scientific">Pyrodictium abyssi</name>
    <dbReference type="NCBI Taxonomy" id="54256"/>
    <lineage>
        <taxon>Archaea</taxon>
        <taxon>Thermoproteota</taxon>
        <taxon>Thermoprotei</taxon>
        <taxon>Desulfurococcales</taxon>
        <taxon>Pyrodictiaceae</taxon>
        <taxon>Pyrodictium</taxon>
    </lineage>
</organism>
<accession>A0ABM8IU45</accession>
<keyword evidence="2" id="KW-1185">Reference proteome</keyword>
<protein>
    <submittedName>
        <fullName evidence="1">Uncharacterized protein</fullName>
    </submittedName>
</protein>
<proteinExistence type="predicted"/>
<gene>
    <name evidence="1" type="ORF">PABY_06410</name>
</gene>
<evidence type="ECO:0000313" key="2">
    <source>
        <dbReference type="Proteomes" id="UP001341135"/>
    </source>
</evidence>